<evidence type="ECO:0000256" key="10">
    <source>
        <dbReference type="ARBA" id="ARBA00044770"/>
    </source>
</evidence>
<keyword evidence="16" id="KW-1185">Reference proteome</keyword>
<dbReference type="RefSeq" id="WP_238225088.1">
    <property type="nucleotide sequence ID" value="NZ_BAAADH010000024.1"/>
</dbReference>
<sequence>MRLPSLKTLTTRISRAALAFDAWVNASLYEGSHSTTEAYERFQARMQVFSVRGWKRTVLDLTSEGVTIGTAGALMLLFLAQPAFNLTSDNWLKAQDLAVTFLDRYGTEVGRRGIKHDDSLKFDDFPELMIKALLSTEDRRFYEHWGIDPIGTARALVSNSSGKGNMQGGSTLTQQLAKNLFLSNERSLERKINEAFLSFWLETHLTKNQILKLYLDRAYMGGGTFGAVAAADYYFGKRLQDITLAEAAMLAGLFKAPTKYSPNVNLPAARSRAVDVLHNMVEAGFVTEGQIQTALRNPATPVTRTKDITADYYLDWAFNEVKRLADAGKLRNDRVLTVKTPLDLSIQRSADQAVENTLRRFGDQYDVDEAGVVILDPDGALRAMVGGADYGESQFNRATDALRQPGSSFKPYVYAAALASGLYKPDTAVVDSPVCVGNWCPQNYGRSYSGRQPMWLAVAKSVNTIPIKITTAIGKGMGITHEWKAAKAGRERIIQLAKAMGVTTPLTDTPSLPIGATEVTVMDQAAGFAVFANGGRVAKPYVASEVRNSSGEVIYRHADEKPVQVLSSQVTADMNYMLNKVVEEGTARKAQIEGVKVAGKTGTTNGYRDAWFVGYTGNYVGAVWYGNDDHSPTNKMTGGSLPAMTWHEIMAPAHQGIELKPMPGLNDRRSAPQAAQAQADSAAAAASSSGRLSRRSFEVLSSLNGLFRTVETSRSAAKPEPARSGAVAPDRMRAPGLAPVDVAEGARASGGFGTP</sequence>
<dbReference type="InterPro" id="IPR036950">
    <property type="entry name" value="PBP_transglycosylase"/>
</dbReference>
<evidence type="ECO:0000256" key="5">
    <source>
        <dbReference type="ARBA" id="ARBA00022670"/>
    </source>
</evidence>
<dbReference type="EC" id="2.4.99.28" evidence="10"/>
<comment type="caution">
    <text evidence="15">The sequence shown here is derived from an EMBL/GenBank/DDBJ whole genome shotgun (WGS) entry which is preliminary data.</text>
</comment>
<keyword evidence="6" id="KW-0328">Glycosyltransferase</keyword>
<keyword evidence="8" id="KW-0378">Hydrolase</keyword>
<keyword evidence="4" id="KW-0121">Carboxypeptidase</keyword>
<comment type="similarity">
    <text evidence="2">In the C-terminal section; belongs to the transpeptidase family.</text>
</comment>
<keyword evidence="7" id="KW-0808">Transferase</keyword>
<name>A0ABQ4UEC3_9HYPH</name>
<comment type="similarity">
    <text evidence="3">In the N-terminal section; belongs to the glycosyltransferase 51 family.</text>
</comment>
<dbReference type="NCBIfam" id="TIGR02074">
    <property type="entry name" value="PBP_1a_fam"/>
    <property type="match status" value="1"/>
</dbReference>
<comment type="catalytic activity">
    <reaction evidence="11">
        <text>[GlcNAc-(1-&gt;4)-Mur2Ac(oyl-L-Ala-gamma-D-Glu-L-Lys-D-Ala-D-Ala)](n)-di-trans,octa-cis-undecaprenyl diphosphate + beta-D-GlcNAc-(1-&gt;4)-Mur2Ac(oyl-L-Ala-gamma-D-Glu-L-Lys-D-Ala-D-Ala)-di-trans,octa-cis-undecaprenyl diphosphate = [GlcNAc-(1-&gt;4)-Mur2Ac(oyl-L-Ala-gamma-D-Glu-L-Lys-D-Ala-D-Ala)](n+1)-di-trans,octa-cis-undecaprenyl diphosphate + di-trans,octa-cis-undecaprenyl diphosphate + H(+)</text>
        <dbReference type="Rhea" id="RHEA:23708"/>
        <dbReference type="Rhea" id="RHEA-COMP:9602"/>
        <dbReference type="Rhea" id="RHEA-COMP:9603"/>
        <dbReference type="ChEBI" id="CHEBI:15378"/>
        <dbReference type="ChEBI" id="CHEBI:58405"/>
        <dbReference type="ChEBI" id="CHEBI:60033"/>
        <dbReference type="ChEBI" id="CHEBI:78435"/>
        <dbReference type="EC" id="2.4.99.28"/>
    </reaction>
</comment>
<evidence type="ECO:0000256" key="7">
    <source>
        <dbReference type="ARBA" id="ARBA00022679"/>
    </source>
</evidence>
<dbReference type="InterPro" id="IPR001264">
    <property type="entry name" value="Glyco_trans_51"/>
</dbReference>
<evidence type="ECO:0000256" key="4">
    <source>
        <dbReference type="ARBA" id="ARBA00022645"/>
    </source>
</evidence>
<evidence type="ECO:0000256" key="8">
    <source>
        <dbReference type="ARBA" id="ARBA00022801"/>
    </source>
</evidence>
<evidence type="ECO:0000259" key="13">
    <source>
        <dbReference type="Pfam" id="PF00905"/>
    </source>
</evidence>
<dbReference type="Proteomes" id="UP001055039">
    <property type="component" value="Unassembled WGS sequence"/>
</dbReference>
<feature type="compositionally biased region" description="Low complexity" evidence="12">
    <location>
        <begin position="671"/>
        <end position="688"/>
    </location>
</feature>
<dbReference type="InterPro" id="IPR012338">
    <property type="entry name" value="Beta-lactam/transpept-like"/>
</dbReference>
<evidence type="ECO:0000256" key="6">
    <source>
        <dbReference type="ARBA" id="ARBA00022676"/>
    </source>
</evidence>
<accession>A0ABQ4UEC3</accession>
<reference evidence="15" key="2">
    <citation type="submission" date="2021-08" db="EMBL/GenBank/DDBJ databases">
        <authorList>
            <person name="Tani A."/>
            <person name="Ola A."/>
            <person name="Ogura Y."/>
            <person name="Katsura K."/>
            <person name="Hayashi T."/>
        </authorList>
    </citation>
    <scope>NUCLEOTIDE SEQUENCE</scope>
    <source>
        <strain evidence="15">NBRC 15686</strain>
    </source>
</reference>
<evidence type="ECO:0000259" key="14">
    <source>
        <dbReference type="Pfam" id="PF00912"/>
    </source>
</evidence>
<gene>
    <name evidence="15" type="primary">mtgA_2</name>
    <name evidence="15" type="ORF">LNAOJCKE_2882</name>
</gene>
<evidence type="ECO:0000256" key="3">
    <source>
        <dbReference type="ARBA" id="ARBA00007739"/>
    </source>
</evidence>
<dbReference type="SUPFAM" id="SSF53955">
    <property type="entry name" value="Lysozyme-like"/>
    <property type="match status" value="1"/>
</dbReference>
<evidence type="ECO:0000256" key="2">
    <source>
        <dbReference type="ARBA" id="ARBA00007090"/>
    </source>
</evidence>
<dbReference type="InterPro" id="IPR001460">
    <property type="entry name" value="PCN-bd_Tpept"/>
</dbReference>
<evidence type="ECO:0000256" key="12">
    <source>
        <dbReference type="SAM" id="MobiDB-lite"/>
    </source>
</evidence>
<dbReference type="PANTHER" id="PTHR32282">
    <property type="entry name" value="BINDING PROTEIN TRANSPEPTIDASE, PUTATIVE-RELATED"/>
    <property type="match status" value="1"/>
</dbReference>
<dbReference type="InterPro" id="IPR050396">
    <property type="entry name" value="Glycosyltr_51/Transpeptidase"/>
</dbReference>
<comment type="pathway">
    <text evidence="1">Cell wall biogenesis; peptidoglycan biosynthesis.</text>
</comment>
<dbReference type="Gene3D" id="3.40.710.10">
    <property type="entry name" value="DD-peptidase/beta-lactamase superfamily"/>
    <property type="match status" value="1"/>
</dbReference>
<feature type="region of interest" description="Disordered" evidence="12">
    <location>
        <begin position="658"/>
        <end position="688"/>
    </location>
</feature>
<feature type="region of interest" description="Disordered" evidence="12">
    <location>
        <begin position="711"/>
        <end position="755"/>
    </location>
</feature>
<evidence type="ECO:0000313" key="15">
    <source>
        <dbReference type="EMBL" id="GJE65671.1"/>
    </source>
</evidence>
<organism evidence="15 16">
    <name type="scientific">Methylorubrum aminovorans</name>
    <dbReference type="NCBI Taxonomy" id="269069"/>
    <lineage>
        <taxon>Bacteria</taxon>
        <taxon>Pseudomonadati</taxon>
        <taxon>Pseudomonadota</taxon>
        <taxon>Alphaproteobacteria</taxon>
        <taxon>Hyphomicrobiales</taxon>
        <taxon>Methylobacteriaceae</taxon>
        <taxon>Methylorubrum</taxon>
    </lineage>
</organism>
<feature type="domain" description="Glycosyl transferase family 51" evidence="14">
    <location>
        <begin position="115"/>
        <end position="280"/>
    </location>
</feature>
<dbReference type="PANTHER" id="PTHR32282:SF33">
    <property type="entry name" value="PEPTIDOGLYCAN GLYCOSYLTRANSFERASE"/>
    <property type="match status" value="1"/>
</dbReference>
<evidence type="ECO:0000256" key="1">
    <source>
        <dbReference type="ARBA" id="ARBA00004752"/>
    </source>
</evidence>
<reference evidence="15" key="1">
    <citation type="journal article" date="2021" name="Front. Microbiol.">
        <title>Comprehensive Comparative Genomics and Phenotyping of Methylobacterium Species.</title>
        <authorList>
            <person name="Alessa O."/>
            <person name="Ogura Y."/>
            <person name="Fujitani Y."/>
            <person name="Takami H."/>
            <person name="Hayashi T."/>
            <person name="Sahin N."/>
            <person name="Tani A."/>
        </authorList>
    </citation>
    <scope>NUCLEOTIDE SEQUENCE</scope>
    <source>
        <strain evidence="15">NBRC 15686</strain>
    </source>
</reference>
<dbReference type="Gene3D" id="1.10.3810.10">
    <property type="entry name" value="Biosynthetic peptidoglycan transglycosylase-like"/>
    <property type="match status" value="1"/>
</dbReference>
<keyword evidence="9" id="KW-0511">Multifunctional enzyme</keyword>
<dbReference type="InterPro" id="IPR023346">
    <property type="entry name" value="Lysozyme-like_dom_sf"/>
</dbReference>
<proteinExistence type="inferred from homology"/>
<dbReference type="EMBL" id="BPRC01000009">
    <property type="protein sequence ID" value="GJE65671.1"/>
    <property type="molecule type" value="Genomic_DNA"/>
</dbReference>
<dbReference type="Pfam" id="PF00912">
    <property type="entry name" value="Transgly"/>
    <property type="match status" value="1"/>
</dbReference>
<evidence type="ECO:0000256" key="11">
    <source>
        <dbReference type="ARBA" id="ARBA00049902"/>
    </source>
</evidence>
<feature type="domain" description="Penicillin-binding protein transpeptidase" evidence="13">
    <location>
        <begin position="371"/>
        <end position="650"/>
    </location>
</feature>
<dbReference type="SUPFAM" id="SSF56601">
    <property type="entry name" value="beta-lactamase/transpeptidase-like"/>
    <property type="match status" value="1"/>
</dbReference>
<evidence type="ECO:0000256" key="9">
    <source>
        <dbReference type="ARBA" id="ARBA00023268"/>
    </source>
</evidence>
<protein>
    <recommendedName>
        <fullName evidence="10">peptidoglycan glycosyltransferase</fullName>
        <ecNumber evidence="10">2.4.99.28</ecNumber>
    </recommendedName>
</protein>
<dbReference type="Pfam" id="PF00905">
    <property type="entry name" value="Transpeptidase"/>
    <property type="match status" value="1"/>
</dbReference>
<keyword evidence="5" id="KW-0645">Protease</keyword>
<evidence type="ECO:0000313" key="16">
    <source>
        <dbReference type="Proteomes" id="UP001055039"/>
    </source>
</evidence>